<evidence type="ECO:0000259" key="4">
    <source>
        <dbReference type="PROSITE" id="PS50994"/>
    </source>
</evidence>
<name>A0AA38SC18_9ASTR</name>
<dbReference type="InterPro" id="IPR012337">
    <property type="entry name" value="RNaseH-like_sf"/>
</dbReference>
<dbReference type="Gene3D" id="1.25.40.20">
    <property type="entry name" value="Ankyrin repeat-containing domain"/>
    <property type="match status" value="2"/>
</dbReference>
<comment type="caution">
    <text evidence="5">The sequence shown here is derived from an EMBL/GenBank/DDBJ whole genome shotgun (WGS) entry which is preliminary data.</text>
</comment>
<dbReference type="SUPFAM" id="SSF56672">
    <property type="entry name" value="DNA/RNA polymerases"/>
    <property type="match status" value="1"/>
</dbReference>
<dbReference type="Pfam" id="PF07727">
    <property type="entry name" value="RVT_2"/>
    <property type="match status" value="1"/>
</dbReference>
<dbReference type="Pfam" id="PF12796">
    <property type="entry name" value="Ank_2"/>
    <property type="match status" value="1"/>
</dbReference>
<dbReference type="Pfam" id="PF13962">
    <property type="entry name" value="PGG"/>
    <property type="match status" value="1"/>
</dbReference>
<dbReference type="Pfam" id="PF25597">
    <property type="entry name" value="SH3_retrovirus"/>
    <property type="match status" value="1"/>
</dbReference>
<feature type="compositionally biased region" description="Pro residues" evidence="2">
    <location>
        <begin position="1214"/>
        <end position="1223"/>
    </location>
</feature>
<feature type="transmembrane region" description="Helical" evidence="3">
    <location>
        <begin position="2098"/>
        <end position="2124"/>
    </location>
</feature>
<feature type="transmembrane region" description="Helical" evidence="3">
    <location>
        <begin position="2016"/>
        <end position="2037"/>
    </location>
</feature>
<dbReference type="GO" id="GO:0015074">
    <property type="term" value="P:DNA integration"/>
    <property type="evidence" value="ECO:0007669"/>
    <property type="project" value="InterPro"/>
</dbReference>
<protein>
    <recommendedName>
        <fullName evidence="4">Integrase catalytic domain-containing protein</fullName>
    </recommendedName>
</protein>
<dbReference type="GO" id="GO:0016020">
    <property type="term" value="C:membrane"/>
    <property type="evidence" value="ECO:0007669"/>
    <property type="project" value="TreeGrafter"/>
</dbReference>
<dbReference type="InterPro" id="IPR025724">
    <property type="entry name" value="GAG-pre-integrase_dom"/>
</dbReference>
<keyword evidence="6" id="KW-1185">Reference proteome</keyword>
<organism evidence="5 6">
    <name type="scientific">Centaurea solstitialis</name>
    <name type="common">yellow star-thistle</name>
    <dbReference type="NCBI Taxonomy" id="347529"/>
    <lineage>
        <taxon>Eukaryota</taxon>
        <taxon>Viridiplantae</taxon>
        <taxon>Streptophyta</taxon>
        <taxon>Embryophyta</taxon>
        <taxon>Tracheophyta</taxon>
        <taxon>Spermatophyta</taxon>
        <taxon>Magnoliopsida</taxon>
        <taxon>eudicotyledons</taxon>
        <taxon>Gunneridae</taxon>
        <taxon>Pentapetalae</taxon>
        <taxon>asterids</taxon>
        <taxon>campanulids</taxon>
        <taxon>Asterales</taxon>
        <taxon>Asteraceae</taxon>
        <taxon>Carduoideae</taxon>
        <taxon>Cardueae</taxon>
        <taxon>Centaureinae</taxon>
        <taxon>Centaurea</taxon>
    </lineage>
</organism>
<dbReference type="InterPro" id="IPR013103">
    <property type="entry name" value="RVT_2"/>
</dbReference>
<dbReference type="InterPro" id="IPR054722">
    <property type="entry name" value="PolX-like_BBD"/>
</dbReference>
<proteinExistence type="predicted"/>
<feature type="region of interest" description="Disordered" evidence="2">
    <location>
        <begin position="1197"/>
        <end position="1247"/>
    </location>
</feature>
<feature type="transmembrane region" description="Helical" evidence="3">
    <location>
        <begin position="2130"/>
        <end position="2149"/>
    </location>
</feature>
<gene>
    <name evidence="5" type="ORF">OSB04_026730</name>
</gene>
<keyword evidence="1" id="KW-0378">Hydrolase</keyword>
<feature type="compositionally biased region" description="Polar residues" evidence="2">
    <location>
        <begin position="630"/>
        <end position="639"/>
    </location>
</feature>
<dbReference type="EMBL" id="JARYMX010000007">
    <property type="protein sequence ID" value="KAJ9540224.1"/>
    <property type="molecule type" value="Genomic_DNA"/>
</dbReference>
<dbReference type="PROSITE" id="PS50994">
    <property type="entry name" value="INTEGRASE"/>
    <property type="match status" value="1"/>
</dbReference>
<feature type="region of interest" description="Disordered" evidence="2">
    <location>
        <begin position="630"/>
        <end position="665"/>
    </location>
</feature>
<keyword evidence="3" id="KW-0472">Membrane</keyword>
<dbReference type="InterPro" id="IPR036770">
    <property type="entry name" value="Ankyrin_rpt-contain_sf"/>
</dbReference>
<dbReference type="Pfam" id="PF00665">
    <property type="entry name" value="rve"/>
    <property type="match status" value="1"/>
</dbReference>
<dbReference type="InterPro" id="IPR002110">
    <property type="entry name" value="Ankyrin_rpt"/>
</dbReference>
<sequence>MALLLPEKAIASSSSKYPHPIYFDFNFNYIPKLDEYNVDGWKTIMSGLLENNGVIGYVDGSIKPAPDDDPDYAVWKEIDDGVRDWIMSAIGDDFLKQNSSLTTKAKTAKDLWDLTGQTVAKPVAKMIHADRWSNKAEMGSSYLPYLQLHKAAVKGDMTTLDEILNNDPNAVRAVVTGASETALMVAASIEGNQEFVKKLIRLMSPKDLAMQDSFGQTALSGAILAGDVEVVKLMVEKNPDLPNIRDMYNQIPLFNAPYYCDNDAVVRYLLNVTKQDCLLGPQGTFLVAGLINGRFFDLCFDLLDKIPILEVTPLEILTLMHSAFPSGTKLNSWQSFIYSYLPDEELKNYHRIRSGDVENPRKENVKGGQVQGKTLENGKLRNTLVTHHQNRMQLCIEVAAAPSPPSSMAANDSSKDTTLPLATILHMLTIKLSSTNYLLWKNQILPLFSYQKLIGHVDGSLAAPSTTITIDGKTSPNPEYATWQEENQRALLILQSSLTEEAMAEVLGLHTAYEVWHALESAYSHDSVERMQNLRDSLRQLQKGASSVTEYGRKFKSLCDQLAAIGQPVDDADKTHWFLCGLGPSFETFSTAHRAVKPRPGFRDLLSQAEGHELFLKSVHGSSTSHVAFTAESGRSYTPSNRRNSGRGGRGGGGRSGGRGRGRRLPHCQLCRQDGHYANRCPDLNTFAQRGPSIDANLAQAFHAKCNVHDNSSDWFVDSGASAHMTPSAATLDSSMPYTGNDHVSFGNGHILNISRIGNASITKNIDLADVLVVPRLTKNLLSISKLTSDSPVDVLFSDDAFTIQNRRTKDILARGRCDNGLYVLEQGHKALMAGLKSNRLRASYELWHNRLGHVAFETISLLNKLGHLFLTSVLPKPSVCTSCELSKSHKLPFVINEKRSLHVLDMIHCDLWGPSPVMSTDGYLYYALFVDDFSRFTWFYPMKHKSDFFQVLAAFLRFVQTQFSCKVKAFQSDGGTEFTNHRVRSLLVENGTHHRLSCPYTPQQNGRAERKHRHVTETGLAMLFNANAPSSLWVDAFSSAVYIVNRLPSKVLQSKSPFELLFNNAPNYNVFRTFGCRVFPYLRNYTTHKLAPRSVACVFIGYSSQYKGYRCLDMTTSRIFTTRHAKFDESTFPFSGNVSSVDLTQLVFSHFEESPSSLPAQSKPSDPIFSAATNSSSASGPCSLCPDMIYSSTAPAPSGVPPMPSPASSAPSGVPPMPPPASSAPSAAPMTPPPPSAPASSSLHPMTTRSRAGIFKPRHFADLASLTSSPVHVVLFAHKEPKGFKSAAKHPKWLEAMNEEMSALRNNNTWDLVPRPVAFNVVGSKWVFRTKYRSDGSIDRYKARLVAQGFTQIPGLDYSHTFSPVVKASTVRIVLSLAVLNNWPLRQLDVKNAFLHGHLNETVFMEQPPGFVDSQYPNHVCRLKKALYGLKQAPRAWFQRLSSFLTQLGFTCSRADTSLFVFRRNSCILYLLVYVDDIILTGNNNDFIAQFVSRLHKEFAIKDLGKLSYFLGLEASYTNDGLFLTQAKYAHDILSRAGLLDTKPVSTPLTTSSQLVSHGDAFSDPTLYRSLVGALQYLTITRPDLSYAVNQVSQFLHAPTVNHFQAVKRILRYVKGTLSFGLTFKRSPNISVVAYSDADWARCIETRRSTYGYSIFLGGNIVSWSAKKQPTVSRSSCESEYRALANTASEVVWITSLLRDLHVFLAAPPTLLCDNKSAIFLSQNPASHKRAKHIDIDYHFVRELVSLGRLTTRFVPTTHQLADIFTKSLPRPLFEHFRCKLCVGSPPPRLKGGISNIFHQSSKDLPEVKRMQELKKQHAQALILLRRSCYLLAHLPGKAGRDIIGSPLERAAEMGNVEVVEEILTTFPNAIYLQNKLGRGVFHIAIANRRAKVFNLIYQTTNLRRRVLQLLDNSQNNALHLAAHLAGETENEAGLNLRASAPGPALQMQRELQWFKVYIIGFGSGENGKTEEVEKLSLPQDQEKRNIDNKTPAVIFNETHEKLAKEGEQWMKDRASSGLIVATLIATIVFTSAITIPGGSNSNTGLPVFSKRGVFVVFAVADALALFMSVCSILLFLGILTARYAIEDFLYSLPKRLMLALITLFVSIMCMMVAFAAIVYLVFGDEKKWVLGLVSSLAAIPMLLFALLQFKPLLDIITSTYWLQIFKKQGDNILF</sequence>
<accession>A0AA38SC18</accession>
<dbReference type="PANTHER" id="PTHR24177">
    <property type="entry name" value="CASKIN"/>
    <property type="match status" value="1"/>
</dbReference>
<keyword evidence="1" id="KW-0645">Protease</keyword>
<dbReference type="SUPFAM" id="SSF48403">
    <property type="entry name" value="Ankyrin repeat"/>
    <property type="match status" value="2"/>
</dbReference>
<dbReference type="InterPro" id="IPR001584">
    <property type="entry name" value="Integrase_cat-core"/>
</dbReference>
<dbReference type="Proteomes" id="UP001172457">
    <property type="component" value="Chromosome 7"/>
</dbReference>
<dbReference type="CDD" id="cd09272">
    <property type="entry name" value="RNase_HI_RT_Ty1"/>
    <property type="match status" value="1"/>
</dbReference>
<dbReference type="InterPro" id="IPR036397">
    <property type="entry name" value="RNaseH_sf"/>
</dbReference>
<dbReference type="InterPro" id="IPR057670">
    <property type="entry name" value="SH3_retrovirus"/>
</dbReference>
<dbReference type="Pfam" id="PF14223">
    <property type="entry name" value="Retrotran_gag_2"/>
    <property type="match status" value="1"/>
</dbReference>
<evidence type="ECO:0000313" key="5">
    <source>
        <dbReference type="EMBL" id="KAJ9540224.1"/>
    </source>
</evidence>
<reference evidence="5" key="1">
    <citation type="submission" date="2023-03" db="EMBL/GenBank/DDBJ databases">
        <title>Chromosome-scale reference genome and RAD-based genetic map of yellow starthistle (Centaurea solstitialis) reveal putative structural variation and QTLs associated with invader traits.</title>
        <authorList>
            <person name="Reatini B."/>
            <person name="Cang F.A."/>
            <person name="Jiang Q."/>
            <person name="Mckibben M.T.W."/>
            <person name="Barker M.S."/>
            <person name="Rieseberg L.H."/>
            <person name="Dlugosch K.M."/>
        </authorList>
    </citation>
    <scope>NUCLEOTIDE SEQUENCE</scope>
    <source>
        <strain evidence="5">CAN-66</strain>
        <tissue evidence="5">Leaf</tissue>
    </source>
</reference>
<dbReference type="Gene3D" id="3.30.420.10">
    <property type="entry name" value="Ribonuclease H-like superfamily/Ribonuclease H"/>
    <property type="match status" value="1"/>
</dbReference>
<evidence type="ECO:0000256" key="3">
    <source>
        <dbReference type="SAM" id="Phobius"/>
    </source>
</evidence>
<dbReference type="PANTHER" id="PTHR24177:SF292">
    <property type="entry name" value="ANKYRIN REPEAT FAMILY PROTEIN-RELATED"/>
    <property type="match status" value="1"/>
</dbReference>
<feature type="domain" description="Integrase catalytic" evidence="4">
    <location>
        <begin position="889"/>
        <end position="1066"/>
    </location>
</feature>
<evidence type="ECO:0000313" key="6">
    <source>
        <dbReference type="Proteomes" id="UP001172457"/>
    </source>
</evidence>
<feature type="transmembrane region" description="Helical" evidence="3">
    <location>
        <begin position="2057"/>
        <end position="2086"/>
    </location>
</feature>
<feature type="compositionally biased region" description="Gly residues" evidence="2">
    <location>
        <begin position="646"/>
        <end position="657"/>
    </location>
</feature>
<dbReference type="Pfam" id="PF22936">
    <property type="entry name" value="Pol_BBD"/>
    <property type="match status" value="1"/>
</dbReference>
<keyword evidence="3" id="KW-0812">Transmembrane</keyword>
<dbReference type="Pfam" id="PF13976">
    <property type="entry name" value="gag_pre-integrs"/>
    <property type="match status" value="1"/>
</dbReference>
<dbReference type="GO" id="GO:0003676">
    <property type="term" value="F:nucleic acid binding"/>
    <property type="evidence" value="ECO:0007669"/>
    <property type="project" value="InterPro"/>
</dbReference>
<dbReference type="SUPFAM" id="SSF53098">
    <property type="entry name" value="Ribonuclease H-like"/>
    <property type="match status" value="1"/>
</dbReference>
<dbReference type="SMART" id="SM00248">
    <property type="entry name" value="ANK"/>
    <property type="match status" value="3"/>
</dbReference>
<dbReference type="GO" id="GO:0004190">
    <property type="term" value="F:aspartic-type endopeptidase activity"/>
    <property type="evidence" value="ECO:0007669"/>
    <property type="project" value="UniProtKB-KW"/>
</dbReference>
<evidence type="ECO:0000256" key="2">
    <source>
        <dbReference type="SAM" id="MobiDB-lite"/>
    </source>
</evidence>
<dbReference type="InterPro" id="IPR026961">
    <property type="entry name" value="PGG_dom"/>
</dbReference>
<keyword evidence="3" id="KW-1133">Transmembrane helix</keyword>
<evidence type="ECO:0000256" key="1">
    <source>
        <dbReference type="ARBA" id="ARBA00022750"/>
    </source>
</evidence>
<keyword evidence="1" id="KW-0064">Aspartyl protease</keyword>
<dbReference type="InterPro" id="IPR043502">
    <property type="entry name" value="DNA/RNA_pol_sf"/>
</dbReference>